<dbReference type="Pfam" id="PF04397">
    <property type="entry name" value="LytTR"/>
    <property type="match status" value="1"/>
</dbReference>
<dbReference type="Proteomes" id="UP000193827">
    <property type="component" value="Unassembled WGS sequence"/>
</dbReference>
<dbReference type="InterPro" id="IPR007492">
    <property type="entry name" value="LytTR_DNA-bd_dom"/>
</dbReference>
<dbReference type="SMART" id="SM00850">
    <property type="entry name" value="LytTR"/>
    <property type="match status" value="1"/>
</dbReference>
<reference evidence="3 4" key="1">
    <citation type="submission" date="2017-03" db="EMBL/GenBank/DDBJ databases">
        <authorList>
            <person name="Afonso C.L."/>
            <person name="Miller P.J."/>
            <person name="Scott M.A."/>
            <person name="Spackman E."/>
            <person name="Goraichik I."/>
            <person name="Dimitrov K.M."/>
            <person name="Suarez D.L."/>
            <person name="Swayne D.E."/>
        </authorList>
    </citation>
    <scope>NUCLEOTIDE SEQUENCE [LARGE SCALE GENOMIC DNA]</scope>
    <source>
        <strain evidence="3 4">CECT 8287</strain>
    </source>
</reference>
<feature type="domain" description="HTH LytTR-type" evidence="2">
    <location>
        <begin position="195"/>
        <end position="284"/>
    </location>
</feature>
<evidence type="ECO:0000256" key="1">
    <source>
        <dbReference type="SAM" id="Phobius"/>
    </source>
</evidence>
<protein>
    <submittedName>
        <fullName evidence="3">LytTr DNA-binding domain protein</fullName>
    </submittedName>
</protein>
<dbReference type="EMBL" id="FWFL01000004">
    <property type="protein sequence ID" value="SLN41125.1"/>
    <property type="molecule type" value="Genomic_DNA"/>
</dbReference>
<keyword evidence="1" id="KW-1133">Transmembrane helix</keyword>
<keyword evidence="3" id="KW-0238">DNA-binding</keyword>
<evidence type="ECO:0000313" key="3">
    <source>
        <dbReference type="EMBL" id="SLN41125.1"/>
    </source>
</evidence>
<dbReference type="PROSITE" id="PS50930">
    <property type="entry name" value="HTH_LYTTR"/>
    <property type="match status" value="1"/>
</dbReference>
<feature type="transmembrane region" description="Helical" evidence="1">
    <location>
        <begin position="139"/>
        <end position="158"/>
    </location>
</feature>
<dbReference type="AlphaFoldDB" id="A0A1Y5SKF5"/>
<keyword evidence="1" id="KW-0472">Membrane</keyword>
<gene>
    <name evidence="3" type="ORF">PEL8287_02047</name>
</gene>
<dbReference type="GO" id="GO:0003677">
    <property type="term" value="F:DNA binding"/>
    <property type="evidence" value="ECO:0007669"/>
    <property type="project" value="UniProtKB-KW"/>
</dbReference>
<feature type="transmembrane region" description="Helical" evidence="1">
    <location>
        <begin position="107"/>
        <end position="127"/>
    </location>
</feature>
<feature type="transmembrane region" description="Helical" evidence="1">
    <location>
        <begin position="39"/>
        <end position="64"/>
    </location>
</feature>
<dbReference type="Gene3D" id="2.40.50.1020">
    <property type="entry name" value="LytTr DNA-binding domain"/>
    <property type="match status" value="1"/>
</dbReference>
<feature type="transmembrane region" description="Helical" evidence="1">
    <location>
        <begin position="76"/>
        <end position="100"/>
    </location>
</feature>
<name>A0A1Y5SKF5_9RHOB</name>
<keyword evidence="1" id="KW-0812">Transmembrane</keyword>
<evidence type="ECO:0000313" key="4">
    <source>
        <dbReference type="Proteomes" id="UP000193827"/>
    </source>
</evidence>
<accession>A0A1Y5SKF5</accession>
<proteinExistence type="predicted"/>
<sequence>MAAVNVGRRRKLRINARTRVVVSSMSTLTRIKLHFSETFATLLSPFTLLSWAVCIVVAVLAGPFGTYAGMNLQTRLVYWLVIVTIAIVIGHAARAAAVALIGPRRPILFDLVAATLVVIFLSPVIRIVRGVTEPSLDGLSLISIGLNTFVIAAGVFVLRRQSGLEQPGSYWVKPTEPEAPVPRLCRRLSDEFQGEILRLSASDHFVEVTTVNGVETLRMRLADAIDEMDPTHGYCVHRSHWVAHSAVVGIERENSHKLFVKLSNGDELPVSRKYRPNLVNAGLID</sequence>
<evidence type="ECO:0000259" key="2">
    <source>
        <dbReference type="PROSITE" id="PS50930"/>
    </source>
</evidence>
<keyword evidence="4" id="KW-1185">Reference proteome</keyword>
<organism evidence="3 4">
    <name type="scientific">Roseovarius litorisediminis</name>
    <dbReference type="NCBI Taxonomy" id="1312363"/>
    <lineage>
        <taxon>Bacteria</taxon>
        <taxon>Pseudomonadati</taxon>
        <taxon>Pseudomonadota</taxon>
        <taxon>Alphaproteobacteria</taxon>
        <taxon>Rhodobacterales</taxon>
        <taxon>Roseobacteraceae</taxon>
        <taxon>Roseovarius</taxon>
    </lineage>
</organism>